<feature type="transmembrane region" description="Helical" evidence="7">
    <location>
        <begin position="362"/>
        <end position="384"/>
    </location>
</feature>
<accession>A0A916UHB5</accession>
<feature type="domain" description="ABC3 transporter permease C-terminal" evidence="8">
    <location>
        <begin position="723"/>
        <end position="840"/>
    </location>
</feature>
<feature type="domain" description="MacB-like periplasmic core" evidence="9">
    <location>
        <begin position="28"/>
        <end position="238"/>
    </location>
</feature>
<dbReference type="GO" id="GO:0005886">
    <property type="term" value="C:plasma membrane"/>
    <property type="evidence" value="ECO:0007669"/>
    <property type="project" value="UniProtKB-SubCell"/>
</dbReference>
<feature type="transmembrane region" description="Helical" evidence="7">
    <location>
        <begin position="413"/>
        <end position="432"/>
    </location>
</feature>
<feature type="transmembrane region" description="Helical" evidence="7">
    <location>
        <begin position="318"/>
        <end position="342"/>
    </location>
</feature>
<feature type="transmembrane region" description="Helical" evidence="7">
    <location>
        <begin position="493"/>
        <end position="514"/>
    </location>
</feature>
<name>A0A916UHB5_9ACTN</name>
<feature type="transmembrane region" description="Helical" evidence="7">
    <location>
        <begin position="444"/>
        <end position="472"/>
    </location>
</feature>
<sequence>MPVTLAPSRSPMTKVSLRNLGAHKLRLFLTVLAVVLGTAFVTGSFVFTDTLKKTFDQIFSGDSQGVDVRVSLQNEASLGVPLDLADEIVDLPNVRASIKYAGGQIIIIKDGAAVQTGGAPSLGQPYLPPDSAIGQPIELIEGRAPAEPGEVIINESGAERAGLSIGDEVEVLVPNVGNFDLTITGTYSLAVDVGGFVGMQFVEEQALELFSDGSHVSRVDLAAVDGVSQEQLRDEVAELVPDAYNVQTGAEVQAQQQDELEQNLSFINYFLLAFGAIALVVGTFIIYNTFAMIVAQRLREMALLRAIGASRMQVSRSVILEALVVGVIGSVIGLFAGIGIAYSLRVLLDVFGLGLPGGPLAVQPRTIAVAFAVGILVTVVSAYAPARRASRIPPVAAMREEFSSAAESIRTRTIIGAALAVPGIALLIWGAQYTGQPGVTRVGIGAALLIVAVLFATPALATPAINALGVVAKPFGPIGKLARTNAMRNPRRTAATAFALTLGLMLVTLIGVLGTSAKVSVDKLIDQGVEADYVLTGPMQTGVPAGVTQVVDRVNGVDRAAALTFAGGFINDMGINGSSLTGGVDGMLQFNMVDGDTNMDGRTIIVDEGAAERFGLSVGDEVEIERPARDGSIEVTVSGIFERNQVVGAMMLSPSAMDALIPPFVQTTVAVMVNVDPDANVEQLRSDLEEATERFVVVQVMDREEFKGQQAQQIDLILSLLYALLALAVVIAILGIINTLALSVVERKREIGMLRAVGMHRKQLRQTIYIESALIAVFGATLGVALGLTFGWALVQTLRDEGLTVLAVPWVQVSIMLVGSAVVGVLAALWPASRAARTKPLEAIADV</sequence>
<protein>
    <submittedName>
        <fullName evidence="10">ABC transporter permease</fullName>
    </submittedName>
</protein>
<evidence type="ECO:0000256" key="1">
    <source>
        <dbReference type="ARBA" id="ARBA00004651"/>
    </source>
</evidence>
<comment type="subcellular location">
    <subcellularLocation>
        <location evidence="1">Cell membrane</location>
        <topology evidence="1">Multi-pass membrane protein</topology>
    </subcellularLocation>
</comment>
<feature type="domain" description="ABC3 transporter permease C-terminal" evidence="8">
    <location>
        <begin position="273"/>
        <end position="394"/>
    </location>
</feature>
<dbReference type="InterPro" id="IPR003838">
    <property type="entry name" value="ABC3_permease_C"/>
</dbReference>
<keyword evidence="3 7" id="KW-0812">Transmembrane</keyword>
<evidence type="ECO:0000256" key="7">
    <source>
        <dbReference type="SAM" id="Phobius"/>
    </source>
</evidence>
<dbReference type="Proteomes" id="UP000641514">
    <property type="component" value="Unassembled WGS sequence"/>
</dbReference>
<keyword evidence="4 7" id="KW-1133">Transmembrane helix</keyword>
<dbReference type="PANTHER" id="PTHR30572">
    <property type="entry name" value="MEMBRANE COMPONENT OF TRANSPORTER-RELATED"/>
    <property type="match status" value="1"/>
</dbReference>
<keyword evidence="5 7" id="KW-0472">Membrane</keyword>
<dbReference type="GO" id="GO:0022857">
    <property type="term" value="F:transmembrane transporter activity"/>
    <property type="evidence" value="ECO:0007669"/>
    <property type="project" value="TreeGrafter"/>
</dbReference>
<evidence type="ECO:0000313" key="10">
    <source>
        <dbReference type="EMBL" id="GGC73711.1"/>
    </source>
</evidence>
<feature type="transmembrane region" description="Helical" evidence="7">
    <location>
        <begin position="27"/>
        <end position="47"/>
    </location>
</feature>
<dbReference type="Pfam" id="PF12704">
    <property type="entry name" value="MacB_PCD"/>
    <property type="match status" value="2"/>
</dbReference>
<comment type="caution">
    <text evidence="10">The sequence shown here is derived from an EMBL/GenBank/DDBJ whole genome shotgun (WGS) entry which is preliminary data.</text>
</comment>
<evidence type="ECO:0000256" key="2">
    <source>
        <dbReference type="ARBA" id="ARBA00022475"/>
    </source>
</evidence>
<feature type="transmembrane region" description="Helical" evidence="7">
    <location>
        <begin position="720"/>
        <end position="745"/>
    </location>
</feature>
<evidence type="ECO:0000256" key="3">
    <source>
        <dbReference type="ARBA" id="ARBA00022692"/>
    </source>
</evidence>
<dbReference type="EMBL" id="BMJH01000003">
    <property type="protein sequence ID" value="GGC73711.1"/>
    <property type="molecule type" value="Genomic_DNA"/>
</dbReference>
<dbReference type="Pfam" id="PF02687">
    <property type="entry name" value="FtsX"/>
    <property type="match status" value="2"/>
</dbReference>
<evidence type="ECO:0000256" key="4">
    <source>
        <dbReference type="ARBA" id="ARBA00022989"/>
    </source>
</evidence>
<dbReference type="InterPro" id="IPR025857">
    <property type="entry name" value="MacB_PCD"/>
</dbReference>
<proteinExistence type="inferred from homology"/>
<dbReference type="PANTHER" id="PTHR30572:SF4">
    <property type="entry name" value="ABC TRANSPORTER PERMEASE YTRF"/>
    <property type="match status" value="1"/>
</dbReference>
<feature type="transmembrane region" description="Helical" evidence="7">
    <location>
        <begin position="768"/>
        <end position="795"/>
    </location>
</feature>
<dbReference type="InterPro" id="IPR050250">
    <property type="entry name" value="Macrolide_Exporter_MacB"/>
</dbReference>
<reference evidence="10" key="1">
    <citation type="journal article" date="2014" name="Int. J. Syst. Evol. Microbiol.">
        <title>Complete genome sequence of Corynebacterium casei LMG S-19264T (=DSM 44701T), isolated from a smear-ripened cheese.</title>
        <authorList>
            <consortium name="US DOE Joint Genome Institute (JGI-PGF)"/>
            <person name="Walter F."/>
            <person name="Albersmeier A."/>
            <person name="Kalinowski J."/>
            <person name="Ruckert C."/>
        </authorList>
    </citation>
    <scope>NUCLEOTIDE SEQUENCE</scope>
    <source>
        <strain evidence="10">CGMCC 1.15478</strain>
    </source>
</reference>
<reference evidence="10" key="2">
    <citation type="submission" date="2020-09" db="EMBL/GenBank/DDBJ databases">
        <authorList>
            <person name="Sun Q."/>
            <person name="Zhou Y."/>
        </authorList>
    </citation>
    <scope>NUCLEOTIDE SEQUENCE</scope>
    <source>
        <strain evidence="10">CGMCC 1.15478</strain>
    </source>
</reference>
<evidence type="ECO:0000259" key="9">
    <source>
        <dbReference type="Pfam" id="PF12704"/>
    </source>
</evidence>
<organism evidence="10 11">
    <name type="scientific">Hoyosella rhizosphaerae</name>
    <dbReference type="NCBI Taxonomy" id="1755582"/>
    <lineage>
        <taxon>Bacteria</taxon>
        <taxon>Bacillati</taxon>
        <taxon>Actinomycetota</taxon>
        <taxon>Actinomycetes</taxon>
        <taxon>Mycobacteriales</taxon>
        <taxon>Hoyosellaceae</taxon>
        <taxon>Hoyosella</taxon>
    </lineage>
</organism>
<comment type="similarity">
    <text evidence="6">Belongs to the ABC-4 integral membrane protein family.</text>
</comment>
<gene>
    <name evidence="10" type="ORF">GCM10011410_28580</name>
</gene>
<keyword evidence="11" id="KW-1185">Reference proteome</keyword>
<feature type="domain" description="MacB-like periplasmic core" evidence="9">
    <location>
        <begin position="493"/>
        <end position="690"/>
    </location>
</feature>
<evidence type="ECO:0000256" key="6">
    <source>
        <dbReference type="ARBA" id="ARBA00038076"/>
    </source>
</evidence>
<dbReference type="AlphaFoldDB" id="A0A916UHB5"/>
<keyword evidence="2" id="KW-1003">Cell membrane</keyword>
<evidence type="ECO:0000313" key="11">
    <source>
        <dbReference type="Proteomes" id="UP000641514"/>
    </source>
</evidence>
<feature type="transmembrane region" description="Helical" evidence="7">
    <location>
        <begin position="807"/>
        <end position="830"/>
    </location>
</feature>
<evidence type="ECO:0000256" key="5">
    <source>
        <dbReference type="ARBA" id="ARBA00023136"/>
    </source>
</evidence>
<feature type="transmembrane region" description="Helical" evidence="7">
    <location>
        <begin position="269"/>
        <end position="295"/>
    </location>
</feature>
<evidence type="ECO:0000259" key="8">
    <source>
        <dbReference type="Pfam" id="PF02687"/>
    </source>
</evidence>